<proteinExistence type="predicted"/>
<protein>
    <submittedName>
        <fullName evidence="1">Uncharacterized protein</fullName>
    </submittedName>
</protein>
<reference evidence="1" key="1">
    <citation type="submission" date="2023-01" db="EMBL/GenBank/DDBJ databases">
        <title>Genome assembly of the deep-sea coral Lophelia pertusa.</title>
        <authorList>
            <person name="Herrera S."/>
            <person name="Cordes E."/>
        </authorList>
    </citation>
    <scope>NUCLEOTIDE SEQUENCE</scope>
    <source>
        <strain evidence="1">USNM1676648</strain>
        <tissue evidence="1">Polyp</tissue>
    </source>
</reference>
<organism evidence="1 2">
    <name type="scientific">Desmophyllum pertusum</name>
    <dbReference type="NCBI Taxonomy" id="174260"/>
    <lineage>
        <taxon>Eukaryota</taxon>
        <taxon>Metazoa</taxon>
        <taxon>Cnidaria</taxon>
        <taxon>Anthozoa</taxon>
        <taxon>Hexacorallia</taxon>
        <taxon>Scleractinia</taxon>
        <taxon>Caryophylliina</taxon>
        <taxon>Caryophylliidae</taxon>
        <taxon>Desmophyllum</taxon>
    </lineage>
</organism>
<comment type="caution">
    <text evidence="1">The sequence shown here is derived from an EMBL/GenBank/DDBJ whole genome shotgun (WGS) entry which is preliminary data.</text>
</comment>
<keyword evidence="2" id="KW-1185">Reference proteome</keyword>
<dbReference type="EMBL" id="MU826387">
    <property type="protein sequence ID" value="KAJ7376895.1"/>
    <property type="molecule type" value="Genomic_DNA"/>
</dbReference>
<name>A0A9W9Z8M8_9CNID</name>
<evidence type="ECO:0000313" key="2">
    <source>
        <dbReference type="Proteomes" id="UP001163046"/>
    </source>
</evidence>
<accession>A0A9W9Z8M8</accession>
<dbReference type="Proteomes" id="UP001163046">
    <property type="component" value="Unassembled WGS sequence"/>
</dbReference>
<gene>
    <name evidence="1" type="ORF">OS493_031774</name>
</gene>
<evidence type="ECO:0000313" key="1">
    <source>
        <dbReference type="EMBL" id="KAJ7376895.1"/>
    </source>
</evidence>
<sequence>MTGNVYPANESFARIEQNNGPNRNIIVDVCKEPEFQTDITVGEPTLVGKPEVKVASENVFTIQEVLELDVTTVEPQHNDVIIEHTPFFFEEPIVSCKEIKMETVKLKTIELGHDEIVNSYRSTQNKQSKTRTVKSKCSKLKKKIFKLFTKSRIHPAINVDSEQASNTNHGTVPNLGITTPLVKMTNHEHITDETLQDQINNTTNCLKHLTDDDEEWTHIEPIESSDKQLDNTAQISIVCFETADSNKFSTNETTANQHDLAAPTSSDVCFDDKVKQEQSISLQDSIQFTQTKSNCSNLDENLACSIDIDATSSSFKSNSWRETPLLTKHPPVFNETSAIQLMSGQNALINGDQLLNSQPNSPAITQGLPPPYTYKICRKRKPPDKV</sequence>
<dbReference type="AlphaFoldDB" id="A0A9W9Z8M8"/>